<name>A0AAV1WJA0_LUPLU</name>
<protein>
    <submittedName>
        <fullName evidence="2">Uncharacterized protein</fullName>
    </submittedName>
</protein>
<dbReference type="InterPro" id="IPR027949">
    <property type="entry name" value="Chloroplast_duf"/>
</dbReference>
<sequence length="96" mass="11060">MYPTKFEPEIWWPSTQFQKKIEVKVKSKRKEENNGWSKELEMEMGEVVEVVKRKDIEDYDKLENIAMKLNKTLVIAGPLMTGIATICYGFVGNGSS</sequence>
<dbReference type="AlphaFoldDB" id="A0AAV1WJA0"/>
<comment type="caution">
    <text evidence="2">The sequence shown here is derived from an EMBL/GenBank/DDBJ whole genome shotgun (WGS) entry which is preliminary data.</text>
</comment>
<dbReference type="EMBL" id="CAXHTB010000007">
    <property type="protein sequence ID" value="CAL0309456.1"/>
    <property type="molecule type" value="Genomic_DNA"/>
</dbReference>
<evidence type="ECO:0000313" key="2">
    <source>
        <dbReference type="EMBL" id="CAL0309456.1"/>
    </source>
</evidence>
<gene>
    <name evidence="2" type="ORF">LLUT_LOCUS10516</name>
</gene>
<feature type="transmembrane region" description="Helical" evidence="1">
    <location>
        <begin position="72"/>
        <end position="91"/>
    </location>
</feature>
<keyword evidence="3" id="KW-1185">Reference proteome</keyword>
<reference evidence="2 3" key="1">
    <citation type="submission" date="2024-03" db="EMBL/GenBank/DDBJ databases">
        <authorList>
            <person name="Martinez-Hernandez J."/>
        </authorList>
    </citation>
    <scope>NUCLEOTIDE SEQUENCE [LARGE SCALE GENOMIC DNA]</scope>
</reference>
<dbReference type="Pfam" id="PF14476">
    <property type="entry name" value="Chloroplast_duf"/>
    <property type="match status" value="1"/>
</dbReference>
<keyword evidence="1" id="KW-0472">Membrane</keyword>
<keyword evidence="1" id="KW-1133">Transmembrane helix</keyword>
<evidence type="ECO:0000313" key="3">
    <source>
        <dbReference type="Proteomes" id="UP001497480"/>
    </source>
</evidence>
<keyword evidence="1" id="KW-0812">Transmembrane</keyword>
<organism evidence="2 3">
    <name type="scientific">Lupinus luteus</name>
    <name type="common">European yellow lupine</name>
    <dbReference type="NCBI Taxonomy" id="3873"/>
    <lineage>
        <taxon>Eukaryota</taxon>
        <taxon>Viridiplantae</taxon>
        <taxon>Streptophyta</taxon>
        <taxon>Embryophyta</taxon>
        <taxon>Tracheophyta</taxon>
        <taxon>Spermatophyta</taxon>
        <taxon>Magnoliopsida</taxon>
        <taxon>eudicotyledons</taxon>
        <taxon>Gunneridae</taxon>
        <taxon>Pentapetalae</taxon>
        <taxon>rosids</taxon>
        <taxon>fabids</taxon>
        <taxon>Fabales</taxon>
        <taxon>Fabaceae</taxon>
        <taxon>Papilionoideae</taxon>
        <taxon>50 kb inversion clade</taxon>
        <taxon>genistoids sensu lato</taxon>
        <taxon>core genistoids</taxon>
        <taxon>Genisteae</taxon>
        <taxon>Lupinus</taxon>
    </lineage>
</organism>
<accession>A0AAV1WJA0</accession>
<dbReference type="PANTHER" id="PTHR33358">
    <property type="entry name" value="F-BOX PROTEIN WITH A DOMAIN PROTEIN"/>
    <property type="match status" value="1"/>
</dbReference>
<proteinExistence type="predicted"/>
<dbReference type="Proteomes" id="UP001497480">
    <property type="component" value="Unassembled WGS sequence"/>
</dbReference>
<dbReference type="PANTHER" id="PTHR33358:SF18">
    <property type="entry name" value="PLANT-LIKE PROTEIN, PUTATIVE-RELATED"/>
    <property type="match status" value="1"/>
</dbReference>
<evidence type="ECO:0000256" key="1">
    <source>
        <dbReference type="SAM" id="Phobius"/>
    </source>
</evidence>